<dbReference type="HAMAP" id="MF_00758">
    <property type="entry name" value="UPF0301"/>
    <property type="match status" value="1"/>
</dbReference>
<organism evidence="3 4">
    <name type="scientific">Acetobacter aceti</name>
    <dbReference type="NCBI Taxonomy" id="435"/>
    <lineage>
        <taxon>Bacteria</taxon>
        <taxon>Pseudomonadati</taxon>
        <taxon>Pseudomonadota</taxon>
        <taxon>Alphaproteobacteria</taxon>
        <taxon>Acetobacterales</taxon>
        <taxon>Acetobacteraceae</taxon>
        <taxon>Acetobacter</taxon>
        <taxon>Acetobacter subgen. Acetobacter</taxon>
    </lineage>
</organism>
<dbReference type="Proteomes" id="UP000188937">
    <property type="component" value="Chromosome"/>
</dbReference>
<dbReference type="GO" id="GO:0005829">
    <property type="term" value="C:cytosol"/>
    <property type="evidence" value="ECO:0007669"/>
    <property type="project" value="TreeGrafter"/>
</dbReference>
<evidence type="ECO:0000256" key="2">
    <source>
        <dbReference type="HAMAP-Rule" id="MF_00758"/>
    </source>
</evidence>
<accession>A0A1U9KK75</accession>
<dbReference type="SUPFAM" id="SSF143456">
    <property type="entry name" value="VC0467-like"/>
    <property type="match status" value="1"/>
</dbReference>
<sequence length="200" mass="21096">MQLLQSDTIAPCGAEESLAGQLLIAMPSLAESEFDRSVIYLCAHSADGGAMGIVINRRISQPGFDDLLQQLDIAPTPPRRRIGLCAGGPVEAGRGLVLHSTDWDGDGTLTINDEISLSANLEVLKDIAAGEGPRDALLALGHAGWEAGQLEEEIARHSAWLVAPASREIVFGADHAAKWRKALAAINIDPLRLASFTGSA</sequence>
<dbReference type="OrthoDB" id="9807486at2"/>
<keyword evidence="4" id="KW-1185">Reference proteome</keyword>
<name>A0A1U9KK75_ACEAC</name>
<reference evidence="3 4" key="1">
    <citation type="submission" date="2016-03" db="EMBL/GenBank/DDBJ databases">
        <title>Acetic acid bacteria sequencing.</title>
        <authorList>
            <person name="Brandt J."/>
            <person name="Jakob F."/>
            <person name="Vogel R.F."/>
        </authorList>
    </citation>
    <scope>NUCLEOTIDE SEQUENCE [LARGE SCALE GENOMIC DNA]</scope>
    <source>
        <strain evidence="3 4">TMW2.1153</strain>
    </source>
</reference>
<protein>
    <recommendedName>
        <fullName evidence="2">UPF0301 protein A0U92_02245</fullName>
    </recommendedName>
</protein>
<evidence type="ECO:0000313" key="4">
    <source>
        <dbReference type="Proteomes" id="UP000188937"/>
    </source>
</evidence>
<dbReference type="Gene3D" id="3.40.1740.10">
    <property type="entry name" value="VC0467-like"/>
    <property type="match status" value="1"/>
</dbReference>
<dbReference type="KEGG" id="aace:A0U92_02245"/>
<gene>
    <name evidence="3" type="ORF">A0U92_02245</name>
</gene>
<dbReference type="STRING" id="435.A0U92_02245"/>
<dbReference type="RefSeq" id="WP_077814197.1">
    <property type="nucleotide sequence ID" value="NZ_CP014692.1"/>
</dbReference>
<comment type="similarity">
    <text evidence="1 2">Belongs to the UPF0301 (AlgH) family.</text>
</comment>
<dbReference type="PANTHER" id="PTHR30327">
    <property type="entry name" value="UNCHARACTERIZED PROTEIN YQGE"/>
    <property type="match status" value="1"/>
</dbReference>
<dbReference type="EMBL" id="CP014692">
    <property type="protein sequence ID" value="AQS86202.1"/>
    <property type="molecule type" value="Genomic_DNA"/>
</dbReference>
<evidence type="ECO:0000256" key="1">
    <source>
        <dbReference type="ARBA" id="ARBA00009600"/>
    </source>
</evidence>
<dbReference type="eggNOG" id="COG1678">
    <property type="taxonomic scope" value="Bacteria"/>
</dbReference>
<dbReference type="PANTHER" id="PTHR30327:SF1">
    <property type="entry name" value="UPF0301 PROTEIN YQGE"/>
    <property type="match status" value="1"/>
</dbReference>
<dbReference type="Pfam" id="PF02622">
    <property type="entry name" value="DUF179"/>
    <property type="match status" value="1"/>
</dbReference>
<evidence type="ECO:0000313" key="3">
    <source>
        <dbReference type="EMBL" id="AQS86202.1"/>
    </source>
</evidence>
<dbReference type="AlphaFoldDB" id="A0A1U9KK75"/>
<dbReference type="InterPro" id="IPR003774">
    <property type="entry name" value="AlgH-like"/>
</dbReference>
<proteinExistence type="inferred from homology"/>